<comment type="caution">
    <text evidence="2">The sequence shown here is derived from an EMBL/GenBank/DDBJ whole genome shotgun (WGS) entry which is preliminary data.</text>
</comment>
<gene>
    <name evidence="2" type="ORF">CPELLU_LOCUS18958</name>
</gene>
<organism evidence="2 3">
    <name type="scientific">Cetraspora pellucida</name>
    <dbReference type="NCBI Taxonomy" id="1433469"/>
    <lineage>
        <taxon>Eukaryota</taxon>
        <taxon>Fungi</taxon>
        <taxon>Fungi incertae sedis</taxon>
        <taxon>Mucoromycota</taxon>
        <taxon>Glomeromycotina</taxon>
        <taxon>Glomeromycetes</taxon>
        <taxon>Diversisporales</taxon>
        <taxon>Gigasporaceae</taxon>
        <taxon>Cetraspora</taxon>
    </lineage>
</organism>
<keyword evidence="3" id="KW-1185">Reference proteome</keyword>
<feature type="non-terminal residue" evidence="2">
    <location>
        <position position="197"/>
    </location>
</feature>
<name>A0A9N9K9J7_9GLOM</name>
<dbReference type="EMBL" id="CAJVQA010041285">
    <property type="protein sequence ID" value="CAG8813804.1"/>
    <property type="molecule type" value="Genomic_DNA"/>
</dbReference>
<sequence>MIRYSVLLTSIFAVFAMLTVFSSINTIQYRLYKRNTQFYPCNNLESNATTLTNATSLINVTKLTNATIIDNAAMIDNAIIRPNPSIGKASVIMPIGDINITSGDRFIFEIKHNNNTLIFQNGTDICNNAICPTKEDVIEFTTSIPELPRESSEYYMVIRIESNVTESILPVDFNSVTENSSNSSDTTILTNSRKLKA</sequence>
<dbReference type="AlphaFoldDB" id="A0A9N9K9J7"/>
<reference evidence="2" key="1">
    <citation type="submission" date="2021-06" db="EMBL/GenBank/DDBJ databases">
        <authorList>
            <person name="Kallberg Y."/>
            <person name="Tangrot J."/>
            <person name="Rosling A."/>
        </authorList>
    </citation>
    <scope>NUCLEOTIDE SEQUENCE</scope>
    <source>
        <strain evidence="2">FL966</strain>
    </source>
</reference>
<protein>
    <submittedName>
        <fullName evidence="2">5659_t:CDS:1</fullName>
    </submittedName>
</protein>
<proteinExistence type="predicted"/>
<evidence type="ECO:0000256" key="1">
    <source>
        <dbReference type="SAM" id="MobiDB-lite"/>
    </source>
</evidence>
<dbReference type="Proteomes" id="UP000789759">
    <property type="component" value="Unassembled WGS sequence"/>
</dbReference>
<dbReference type="OrthoDB" id="10529746at2759"/>
<evidence type="ECO:0000313" key="3">
    <source>
        <dbReference type="Proteomes" id="UP000789759"/>
    </source>
</evidence>
<feature type="region of interest" description="Disordered" evidence="1">
    <location>
        <begin position="178"/>
        <end position="197"/>
    </location>
</feature>
<evidence type="ECO:0000313" key="2">
    <source>
        <dbReference type="EMBL" id="CAG8813804.1"/>
    </source>
</evidence>
<accession>A0A9N9K9J7</accession>